<proteinExistence type="predicted"/>
<keyword evidence="3" id="KW-1185">Reference proteome</keyword>
<reference evidence="2 3" key="1">
    <citation type="submission" date="2019-11" db="EMBL/GenBank/DDBJ databases">
        <title>Bacillus lacus genome.</title>
        <authorList>
            <person name="Allen C.J."/>
            <person name="Newman J.D."/>
        </authorList>
    </citation>
    <scope>NUCLEOTIDE SEQUENCE [LARGE SCALE GENOMIC DNA]</scope>
    <source>
        <strain evidence="2 3">KCTC 33946</strain>
    </source>
</reference>
<dbReference type="EMBL" id="WKKI01000008">
    <property type="protein sequence ID" value="MRX71828.1"/>
    <property type="molecule type" value="Genomic_DNA"/>
</dbReference>
<organism evidence="2 3">
    <name type="scientific">Metabacillus lacus</name>
    <dbReference type="NCBI Taxonomy" id="1983721"/>
    <lineage>
        <taxon>Bacteria</taxon>
        <taxon>Bacillati</taxon>
        <taxon>Bacillota</taxon>
        <taxon>Bacilli</taxon>
        <taxon>Bacillales</taxon>
        <taxon>Bacillaceae</taxon>
        <taxon>Metabacillus</taxon>
    </lineage>
</organism>
<feature type="transmembrane region" description="Helical" evidence="1">
    <location>
        <begin position="12"/>
        <end position="35"/>
    </location>
</feature>
<dbReference type="Proteomes" id="UP000448867">
    <property type="component" value="Unassembled WGS sequence"/>
</dbReference>
<name>A0A7X2LYH2_9BACI</name>
<keyword evidence="1" id="KW-0812">Transmembrane</keyword>
<accession>A0A7X2LYH2</accession>
<protein>
    <submittedName>
        <fullName evidence="2">Uncharacterized protein</fullName>
    </submittedName>
</protein>
<sequence length="119" mass="13440">MANQVRKKMIGWTIALAMPLLGGVIYYFILLALYLPSEDLFNFPVPRYAELIQENEIGKSYDWSAASEDKGIPFGYELVLKINGWKKGEREGASVIYTKGNKKIDLISSTKHLNILKAN</sequence>
<evidence type="ECO:0000313" key="3">
    <source>
        <dbReference type="Proteomes" id="UP000448867"/>
    </source>
</evidence>
<evidence type="ECO:0000313" key="2">
    <source>
        <dbReference type="EMBL" id="MRX71828.1"/>
    </source>
</evidence>
<keyword evidence="1" id="KW-0472">Membrane</keyword>
<dbReference type="OrthoDB" id="2352996at2"/>
<comment type="caution">
    <text evidence="2">The sequence shown here is derived from an EMBL/GenBank/DDBJ whole genome shotgun (WGS) entry which is preliminary data.</text>
</comment>
<dbReference type="RefSeq" id="WP_154306969.1">
    <property type="nucleotide sequence ID" value="NZ_WKKI01000008.1"/>
</dbReference>
<gene>
    <name evidence="2" type="ORF">GJU40_06515</name>
</gene>
<dbReference type="AlphaFoldDB" id="A0A7X2LYH2"/>
<evidence type="ECO:0000256" key="1">
    <source>
        <dbReference type="SAM" id="Phobius"/>
    </source>
</evidence>
<keyword evidence="1" id="KW-1133">Transmembrane helix</keyword>